<protein>
    <submittedName>
        <fullName evidence="1">Uncharacterized protein</fullName>
    </submittedName>
</protein>
<comment type="caution">
    <text evidence="1">The sequence shown here is derived from an EMBL/GenBank/DDBJ whole genome shotgun (WGS) entry which is preliminary data.</text>
</comment>
<dbReference type="EMBL" id="UGTJ01000001">
    <property type="protein sequence ID" value="SUB78820.1"/>
    <property type="molecule type" value="Genomic_DNA"/>
</dbReference>
<gene>
    <name evidence="1" type="ORF">NCTC13063_00066</name>
</gene>
<organism evidence="1 2">
    <name type="scientific">Segatella buccae</name>
    <dbReference type="NCBI Taxonomy" id="28126"/>
    <lineage>
        <taxon>Bacteria</taxon>
        <taxon>Pseudomonadati</taxon>
        <taxon>Bacteroidota</taxon>
        <taxon>Bacteroidia</taxon>
        <taxon>Bacteroidales</taxon>
        <taxon>Prevotellaceae</taxon>
        <taxon>Segatella</taxon>
    </lineage>
</organism>
<proteinExistence type="predicted"/>
<evidence type="ECO:0000313" key="2">
    <source>
        <dbReference type="Proteomes" id="UP000255283"/>
    </source>
</evidence>
<dbReference type="Proteomes" id="UP000255283">
    <property type="component" value="Unassembled WGS sequence"/>
</dbReference>
<dbReference type="AlphaFoldDB" id="A0AAQ1ZHY0"/>
<name>A0AAQ1ZHY0_9BACT</name>
<evidence type="ECO:0000313" key="1">
    <source>
        <dbReference type="EMBL" id="SUB78820.1"/>
    </source>
</evidence>
<accession>A0AAQ1ZHY0</accession>
<reference evidence="1 2" key="1">
    <citation type="submission" date="2018-06" db="EMBL/GenBank/DDBJ databases">
        <authorList>
            <consortium name="Pathogen Informatics"/>
            <person name="Doyle S."/>
        </authorList>
    </citation>
    <scope>NUCLEOTIDE SEQUENCE [LARGE SCALE GENOMIC DNA]</scope>
    <source>
        <strain evidence="1 2">NCTC13063</strain>
    </source>
</reference>
<sequence>MLFLSGRISSSPIVCLIQILHLSISLFKGHRTVIWLLVVPSTNLKFNITKFFYIRVIYNVGINSITIVYLTECRVSDNSLKLKIL</sequence>